<evidence type="ECO:0000313" key="10">
    <source>
        <dbReference type="Proteomes" id="UP000663836"/>
    </source>
</evidence>
<dbReference type="PANTHER" id="PTHR11616:SF241">
    <property type="entry name" value="SODIUM- AND CHLORIDE-DEPENDENT GLYCINE TRANSPORTER 2"/>
    <property type="match status" value="1"/>
</dbReference>
<dbReference type="EMBL" id="CAJOAX010007298">
    <property type="protein sequence ID" value="CAF4005774.1"/>
    <property type="molecule type" value="Genomic_DNA"/>
</dbReference>
<evidence type="ECO:0000313" key="7">
    <source>
        <dbReference type="EMBL" id="CAF3766698.1"/>
    </source>
</evidence>
<keyword evidence="2" id="KW-0813">Transport</keyword>
<evidence type="ECO:0000256" key="1">
    <source>
        <dbReference type="ARBA" id="ARBA00004141"/>
    </source>
</evidence>
<feature type="transmembrane region" description="Helical" evidence="6">
    <location>
        <begin position="28"/>
        <end position="54"/>
    </location>
</feature>
<comment type="caution">
    <text evidence="7">The sequence shown here is derived from an EMBL/GenBank/DDBJ whole genome shotgun (WGS) entry which is preliminary data.</text>
</comment>
<dbReference type="PROSITE" id="PS50267">
    <property type="entry name" value="NA_NEUROTRAN_SYMP_3"/>
    <property type="match status" value="1"/>
</dbReference>
<dbReference type="Proteomes" id="UP000663874">
    <property type="component" value="Unassembled WGS sequence"/>
</dbReference>
<dbReference type="PANTHER" id="PTHR11616">
    <property type="entry name" value="SODIUM/CHLORIDE DEPENDENT TRANSPORTER"/>
    <property type="match status" value="1"/>
</dbReference>
<evidence type="ECO:0000313" key="8">
    <source>
        <dbReference type="EMBL" id="CAF4002279.1"/>
    </source>
</evidence>
<evidence type="ECO:0000256" key="5">
    <source>
        <dbReference type="ARBA" id="ARBA00023136"/>
    </source>
</evidence>
<reference evidence="7" key="1">
    <citation type="submission" date="2021-02" db="EMBL/GenBank/DDBJ databases">
        <authorList>
            <person name="Nowell W R."/>
        </authorList>
    </citation>
    <scope>NUCLEOTIDE SEQUENCE</scope>
</reference>
<evidence type="ECO:0000256" key="4">
    <source>
        <dbReference type="ARBA" id="ARBA00022989"/>
    </source>
</evidence>
<keyword evidence="5 6" id="KW-0472">Membrane</keyword>
<evidence type="ECO:0000256" key="6">
    <source>
        <dbReference type="SAM" id="Phobius"/>
    </source>
</evidence>
<sequence>MELALGQFTSRGPATGFVLAKGWQGVGFAMVINSILGTLYYNVIIAWALFYFILSFRKTLLWSDCGHWWNTKDLCYVPGSSGNILTGNGTALNCTLAANLSLSECQETNTTGKVTAAEEFF</sequence>
<dbReference type="InterPro" id="IPR037272">
    <property type="entry name" value="SNS_sf"/>
</dbReference>
<dbReference type="Pfam" id="PF00209">
    <property type="entry name" value="SNF"/>
    <property type="match status" value="1"/>
</dbReference>
<accession>A0A818Z8H3</accession>
<dbReference type="Proteomes" id="UP000663836">
    <property type="component" value="Unassembled WGS sequence"/>
</dbReference>
<gene>
    <name evidence="8" type="ORF">FNK824_LOCUS26010</name>
    <name evidence="7" type="ORF">JBS370_LOCUS13439</name>
    <name evidence="9" type="ORF">OTI717_LOCUS29267</name>
</gene>
<evidence type="ECO:0000256" key="2">
    <source>
        <dbReference type="ARBA" id="ARBA00022448"/>
    </source>
</evidence>
<dbReference type="EMBL" id="CAJOBE010006282">
    <property type="protein sequence ID" value="CAF4002279.1"/>
    <property type="molecule type" value="Genomic_DNA"/>
</dbReference>
<name>A0A818Z8H3_9BILA</name>
<evidence type="ECO:0000256" key="3">
    <source>
        <dbReference type="ARBA" id="ARBA00022692"/>
    </source>
</evidence>
<keyword evidence="3 6" id="KW-0812">Transmembrane</keyword>
<dbReference type="GO" id="GO:0005886">
    <property type="term" value="C:plasma membrane"/>
    <property type="evidence" value="ECO:0007669"/>
    <property type="project" value="TreeGrafter"/>
</dbReference>
<keyword evidence="4 6" id="KW-1133">Transmembrane helix</keyword>
<dbReference type="Proteomes" id="UP000663823">
    <property type="component" value="Unassembled WGS sequence"/>
</dbReference>
<protein>
    <submittedName>
        <fullName evidence="7">Uncharacterized protein</fullName>
    </submittedName>
</protein>
<dbReference type="GO" id="GO:0005283">
    <property type="term" value="F:amino acid:sodium symporter activity"/>
    <property type="evidence" value="ECO:0007669"/>
    <property type="project" value="TreeGrafter"/>
</dbReference>
<proteinExistence type="predicted"/>
<dbReference type="InterPro" id="IPR000175">
    <property type="entry name" value="Na/ntran_symport"/>
</dbReference>
<dbReference type="EMBL" id="CAJOBD010001150">
    <property type="protein sequence ID" value="CAF3766698.1"/>
    <property type="molecule type" value="Genomic_DNA"/>
</dbReference>
<comment type="subcellular location">
    <subcellularLocation>
        <location evidence="1">Membrane</location>
        <topology evidence="1">Multi-pass membrane protein</topology>
    </subcellularLocation>
</comment>
<dbReference type="GO" id="GO:0089718">
    <property type="term" value="P:amino acid import across plasma membrane"/>
    <property type="evidence" value="ECO:0007669"/>
    <property type="project" value="TreeGrafter"/>
</dbReference>
<organism evidence="7 10">
    <name type="scientific">Rotaria sordida</name>
    <dbReference type="NCBI Taxonomy" id="392033"/>
    <lineage>
        <taxon>Eukaryota</taxon>
        <taxon>Metazoa</taxon>
        <taxon>Spiralia</taxon>
        <taxon>Gnathifera</taxon>
        <taxon>Rotifera</taxon>
        <taxon>Eurotatoria</taxon>
        <taxon>Bdelloidea</taxon>
        <taxon>Philodinida</taxon>
        <taxon>Philodinidae</taxon>
        <taxon>Rotaria</taxon>
    </lineage>
</organism>
<dbReference type="AlphaFoldDB" id="A0A818Z8H3"/>
<dbReference type="SUPFAM" id="SSF161070">
    <property type="entry name" value="SNF-like"/>
    <property type="match status" value="1"/>
</dbReference>
<evidence type="ECO:0000313" key="9">
    <source>
        <dbReference type="EMBL" id="CAF4005774.1"/>
    </source>
</evidence>